<dbReference type="RefSeq" id="WP_190301141.1">
    <property type="nucleotide sequence ID" value="NZ_JACOIJ010000001.1"/>
</dbReference>
<organism evidence="3 4">
    <name type="scientific">Sphingobacterium litopenaei</name>
    <dbReference type="NCBI Taxonomy" id="2763500"/>
    <lineage>
        <taxon>Bacteria</taxon>
        <taxon>Pseudomonadati</taxon>
        <taxon>Bacteroidota</taxon>
        <taxon>Sphingobacteriia</taxon>
        <taxon>Sphingobacteriales</taxon>
        <taxon>Sphingobacteriaceae</taxon>
        <taxon>Sphingobacterium</taxon>
    </lineage>
</organism>
<dbReference type="SUPFAM" id="SSF63829">
    <property type="entry name" value="Calcium-dependent phosphotriesterase"/>
    <property type="match status" value="1"/>
</dbReference>
<evidence type="ECO:0000259" key="2">
    <source>
        <dbReference type="Pfam" id="PF08450"/>
    </source>
</evidence>
<dbReference type="InterPro" id="IPR013658">
    <property type="entry name" value="SGL"/>
</dbReference>
<gene>
    <name evidence="3" type="ORF">H8B04_00775</name>
</gene>
<evidence type="ECO:0000313" key="4">
    <source>
        <dbReference type="Proteomes" id="UP000651271"/>
    </source>
</evidence>
<reference evidence="3 4" key="1">
    <citation type="submission" date="2020-08" db="EMBL/GenBank/DDBJ databases">
        <title>Sphingobacterium sp. DN04309 isolated from aquaculture water.</title>
        <authorList>
            <person name="Zhang M."/>
        </authorList>
    </citation>
    <scope>NUCLEOTIDE SEQUENCE [LARGE SCALE GENOMIC DNA]</scope>
    <source>
        <strain evidence="3 4">DN04309</strain>
    </source>
</reference>
<dbReference type="Gene3D" id="2.120.10.30">
    <property type="entry name" value="TolB, C-terminal domain"/>
    <property type="match status" value="1"/>
</dbReference>
<proteinExistence type="predicted"/>
<keyword evidence="1" id="KW-0378">Hydrolase</keyword>
<name>A0ABR7YA01_9SPHI</name>
<feature type="domain" description="SMP-30/Gluconolactonase/LRE-like region" evidence="2">
    <location>
        <begin position="59"/>
        <end position="326"/>
    </location>
</feature>
<sequence length="336" mass="37528">MKNINNNIFLVLVFILIQLPVFSQQSKKEKLEVEVLHEALHSILDVNTQVEVLVEGLRWTEGPLWVEAEKMLLFSEIPSNTVYKWTEQKGKELYLNPSGYTSNANPSTREPGSNGLLLDKEGNLVLCQHGDRRIARMKGSLKTPIPIYKNVVDSYDNKRLNSPNDAVYNPDGDLFFTDPPYGLPTQSDNDPSKEILFNGVFLFQKDGKLTLLTDKLSRPNGIALFPNSNKLLVSNSDVKNAAWYIIETESDTVRTSVFYDATPLLDGSPGLPDGLKISKNNIVFASGPGGVWIFDSTAKLLGKIKFKMPVSNVALSDDEKYMYLTNTGRVIRIALK</sequence>
<dbReference type="InterPro" id="IPR051262">
    <property type="entry name" value="SMP-30/CGR1_Lactonase"/>
</dbReference>
<comment type="caution">
    <text evidence="3">The sequence shown here is derived from an EMBL/GenBank/DDBJ whole genome shotgun (WGS) entry which is preliminary data.</text>
</comment>
<dbReference type="Proteomes" id="UP000651271">
    <property type="component" value="Unassembled WGS sequence"/>
</dbReference>
<dbReference type="PANTHER" id="PTHR47572:SF4">
    <property type="entry name" value="LACTONASE DRP35"/>
    <property type="match status" value="1"/>
</dbReference>
<protein>
    <submittedName>
        <fullName evidence="3">SMP-30/gluconolactonase/LRE family protein</fullName>
    </submittedName>
</protein>
<keyword evidence="4" id="KW-1185">Reference proteome</keyword>
<dbReference type="InterPro" id="IPR011042">
    <property type="entry name" value="6-blade_b-propeller_TolB-like"/>
</dbReference>
<evidence type="ECO:0000256" key="1">
    <source>
        <dbReference type="ARBA" id="ARBA00022801"/>
    </source>
</evidence>
<accession>A0ABR7YA01</accession>
<dbReference type="PANTHER" id="PTHR47572">
    <property type="entry name" value="LIPOPROTEIN-RELATED"/>
    <property type="match status" value="1"/>
</dbReference>
<dbReference type="Pfam" id="PF08450">
    <property type="entry name" value="SGL"/>
    <property type="match status" value="1"/>
</dbReference>
<dbReference type="EMBL" id="JACOIJ010000001">
    <property type="protein sequence ID" value="MBD1428112.1"/>
    <property type="molecule type" value="Genomic_DNA"/>
</dbReference>
<evidence type="ECO:0000313" key="3">
    <source>
        <dbReference type="EMBL" id="MBD1428112.1"/>
    </source>
</evidence>